<dbReference type="SUPFAM" id="SSF52047">
    <property type="entry name" value="RNI-like"/>
    <property type="match status" value="1"/>
</dbReference>
<sequence length="424" mass="48123">MNQQVGEDRISGLPNDIIHQILSLLPIKGVARTSVLSKRWKSLWLTLPDLDFTRVESLTRDAEDGGPILASNTEADVLGIERLLLKRKKENSVLRLFKFRAALSFASLQRLIECAVALDVQKLDIDIKTSDYFTFPAAILLHKRLLSLRLKSQIYEINLPSAEAIQQSFQSLTVLSLTRVDFHDESSSLNIFTDHFFPSLKTLELELCYGITNLKVQLSNLRNLTVLYLDSLVKMGLNSKNLEKLSVKGSFSSTEYTQVLLSSPALKEIFWFYNCIVENWIIENLTNLQKVFLYYQDSEFKLKDFIAGISHCNWLIIFGPLNMMIPKCKPFNRLTTLAMQIHYGPTNASAEALTFLLRSSPTIQKLMIELCGTWSSEESWNWNLASVESCLNHLNILGVRGFTGAADDIDFVRFVLKNAIVLKT</sequence>
<evidence type="ECO:0000259" key="1">
    <source>
        <dbReference type="PROSITE" id="PS50181"/>
    </source>
</evidence>
<dbReference type="Proteomes" id="UP000015453">
    <property type="component" value="Unassembled WGS sequence"/>
</dbReference>
<evidence type="ECO:0000313" key="3">
    <source>
        <dbReference type="Proteomes" id="UP000015453"/>
    </source>
</evidence>
<proteinExistence type="predicted"/>
<dbReference type="EMBL" id="AUSU01010094">
    <property type="protein sequence ID" value="EPS57569.1"/>
    <property type="molecule type" value="Genomic_DNA"/>
</dbReference>
<organism evidence="2 3">
    <name type="scientific">Genlisea aurea</name>
    <dbReference type="NCBI Taxonomy" id="192259"/>
    <lineage>
        <taxon>Eukaryota</taxon>
        <taxon>Viridiplantae</taxon>
        <taxon>Streptophyta</taxon>
        <taxon>Embryophyta</taxon>
        <taxon>Tracheophyta</taxon>
        <taxon>Spermatophyta</taxon>
        <taxon>Magnoliopsida</taxon>
        <taxon>eudicotyledons</taxon>
        <taxon>Gunneridae</taxon>
        <taxon>Pentapetalae</taxon>
        <taxon>asterids</taxon>
        <taxon>lamiids</taxon>
        <taxon>Lamiales</taxon>
        <taxon>Lentibulariaceae</taxon>
        <taxon>Genlisea</taxon>
    </lineage>
</organism>
<feature type="non-terminal residue" evidence="2">
    <location>
        <position position="424"/>
    </location>
</feature>
<protein>
    <recommendedName>
        <fullName evidence="1">F-box domain-containing protein</fullName>
    </recommendedName>
</protein>
<dbReference type="AlphaFoldDB" id="S8BT44"/>
<dbReference type="PANTHER" id="PTHR34145:SF28">
    <property type="entry name" value="F-BOX DOMAIN-CONTAINING PROTEIN"/>
    <property type="match status" value="1"/>
</dbReference>
<dbReference type="InterPro" id="IPR036047">
    <property type="entry name" value="F-box-like_dom_sf"/>
</dbReference>
<dbReference type="InterPro" id="IPR053781">
    <property type="entry name" value="F-box_AtFBL13-like"/>
</dbReference>
<accession>S8BT44</accession>
<gene>
    <name evidence="2" type="ORF">M569_17248</name>
</gene>
<dbReference type="OrthoDB" id="1146282at2759"/>
<name>S8BT44_9LAMI</name>
<dbReference type="InterPro" id="IPR001810">
    <property type="entry name" value="F-box_dom"/>
</dbReference>
<evidence type="ECO:0000313" key="2">
    <source>
        <dbReference type="EMBL" id="EPS57569.1"/>
    </source>
</evidence>
<comment type="caution">
    <text evidence="2">The sequence shown here is derived from an EMBL/GenBank/DDBJ whole genome shotgun (WGS) entry which is preliminary data.</text>
</comment>
<keyword evidence="3" id="KW-1185">Reference proteome</keyword>
<dbReference type="Gene3D" id="1.20.1280.50">
    <property type="match status" value="1"/>
</dbReference>
<feature type="domain" description="F-box" evidence="1">
    <location>
        <begin position="7"/>
        <end position="55"/>
    </location>
</feature>
<dbReference type="CDD" id="cd22160">
    <property type="entry name" value="F-box_AtFBL13-like"/>
    <property type="match status" value="1"/>
</dbReference>
<dbReference type="Pfam" id="PF08387">
    <property type="entry name" value="FBD"/>
    <property type="match status" value="1"/>
</dbReference>
<dbReference type="InterPro" id="IPR053772">
    <property type="entry name" value="At1g61320/At1g61330-like"/>
</dbReference>
<dbReference type="InterPro" id="IPR006566">
    <property type="entry name" value="FBD"/>
</dbReference>
<dbReference type="InterPro" id="IPR032675">
    <property type="entry name" value="LRR_dom_sf"/>
</dbReference>
<reference evidence="2 3" key="1">
    <citation type="journal article" date="2013" name="BMC Genomics">
        <title>The miniature genome of a carnivorous plant Genlisea aurea contains a low number of genes and short non-coding sequences.</title>
        <authorList>
            <person name="Leushkin E.V."/>
            <person name="Sutormin R.A."/>
            <person name="Nabieva E.R."/>
            <person name="Penin A.A."/>
            <person name="Kondrashov A.S."/>
            <person name="Logacheva M.D."/>
        </authorList>
    </citation>
    <scope>NUCLEOTIDE SEQUENCE [LARGE SCALE GENOMIC DNA]</scope>
</reference>
<dbReference type="Gene3D" id="3.80.10.10">
    <property type="entry name" value="Ribonuclease Inhibitor"/>
    <property type="match status" value="1"/>
</dbReference>
<dbReference type="PANTHER" id="PTHR34145">
    <property type="entry name" value="OS02G0105600 PROTEIN"/>
    <property type="match status" value="1"/>
</dbReference>
<dbReference type="PROSITE" id="PS50181">
    <property type="entry name" value="FBOX"/>
    <property type="match status" value="1"/>
</dbReference>
<dbReference type="SUPFAM" id="SSF81383">
    <property type="entry name" value="F-box domain"/>
    <property type="match status" value="1"/>
</dbReference>
<dbReference type="Pfam" id="PF00646">
    <property type="entry name" value="F-box"/>
    <property type="match status" value="1"/>
</dbReference>